<dbReference type="InterPro" id="IPR037171">
    <property type="entry name" value="NagB/RpiA_transferase-like"/>
</dbReference>
<evidence type="ECO:0000259" key="4">
    <source>
        <dbReference type="PROSITE" id="PS51000"/>
    </source>
</evidence>
<dbReference type="InterPro" id="IPR001034">
    <property type="entry name" value="DeoR_HTH"/>
</dbReference>
<protein>
    <submittedName>
        <fullName evidence="5">DeoR/GlpR transcriptional regulator</fullName>
    </submittedName>
</protein>
<dbReference type="PANTHER" id="PTHR30363">
    <property type="entry name" value="HTH-TYPE TRANSCRIPTIONAL REGULATOR SRLR-RELATED"/>
    <property type="match status" value="1"/>
</dbReference>
<sequence>MAGAVADRHKAILEIARQTGKVTVDFLAERLDVTPQTIRKDLNDLSADSLLARVHGGAVITSGIDNLAYEARRVLAKAEKQAIGEVVAGLIPDKASIFINIGTTTEEVARALATRRKLLVITNNLNVVDLLYRNPDIEVIVVGGRVRQLDRASVGAFAVEFIKSFKVDFAIIGASAIDEDGTLLDFDMNEVQVSQAIIHNARQVILAADSSKLGRPAPVRIGHISEVDVFATDHMSSPALAAVCEAHGVRIVEAAATA</sequence>
<evidence type="ECO:0000256" key="1">
    <source>
        <dbReference type="ARBA" id="ARBA00022491"/>
    </source>
</evidence>
<evidence type="ECO:0000313" key="5">
    <source>
        <dbReference type="EMBL" id="MBR7619103.1"/>
    </source>
</evidence>
<accession>A0A941D2K4</accession>
<dbReference type="EMBL" id="JAGSGD010000001">
    <property type="protein sequence ID" value="MBR7619103.1"/>
    <property type="molecule type" value="Genomic_DNA"/>
</dbReference>
<feature type="domain" description="HTH deoR-type" evidence="4">
    <location>
        <begin position="5"/>
        <end position="60"/>
    </location>
</feature>
<comment type="caution">
    <text evidence="5">The sequence shown here is derived from an EMBL/GenBank/DDBJ whole genome shotgun (WGS) entry which is preliminary data.</text>
</comment>
<dbReference type="InterPro" id="IPR050313">
    <property type="entry name" value="Carb_Metab_HTH_regulators"/>
</dbReference>
<dbReference type="SUPFAM" id="SSF46785">
    <property type="entry name" value="Winged helix' DNA-binding domain"/>
    <property type="match status" value="1"/>
</dbReference>
<dbReference type="PANTHER" id="PTHR30363:SF4">
    <property type="entry name" value="GLYCEROL-3-PHOSPHATE REGULON REPRESSOR"/>
    <property type="match status" value="1"/>
</dbReference>
<dbReference type="Pfam" id="PF00455">
    <property type="entry name" value="DeoRC"/>
    <property type="match status" value="1"/>
</dbReference>
<dbReference type="RefSeq" id="WP_215339240.1">
    <property type="nucleotide sequence ID" value="NZ_JAGSGD010000001.1"/>
</dbReference>
<evidence type="ECO:0000256" key="3">
    <source>
        <dbReference type="ARBA" id="ARBA00023163"/>
    </source>
</evidence>
<dbReference type="SMART" id="SM00420">
    <property type="entry name" value="HTH_DEOR"/>
    <property type="match status" value="1"/>
</dbReference>
<dbReference type="GO" id="GO:0003700">
    <property type="term" value="F:DNA-binding transcription factor activity"/>
    <property type="evidence" value="ECO:0007669"/>
    <property type="project" value="InterPro"/>
</dbReference>
<dbReference type="SMART" id="SM01134">
    <property type="entry name" value="DeoRC"/>
    <property type="match status" value="1"/>
</dbReference>
<proteinExistence type="predicted"/>
<keyword evidence="3" id="KW-0804">Transcription</keyword>
<dbReference type="Gene3D" id="1.10.10.10">
    <property type="entry name" value="Winged helix-like DNA-binding domain superfamily/Winged helix DNA-binding domain"/>
    <property type="match status" value="1"/>
</dbReference>
<evidence type="ECO:0000256" key="2">
    <source>
        <dbReference type="ARBA" id="ARBA00023015"/>
    </source>
</evidence>
<dbReference type="SUPFAM" id="SSF100950">
    <property type="entry name" value="NagB/RpiA/CoA transferase-like"/>
    <property type="match status" value="1"/>
</dbReference>
<dbReference type="AlphaFoldDB" id="A0A941D2K4"/>
<organism evidence="5 6">
    <name type="scientific">Phenylobacterium glaciei</name>
    <dbReference type="NCBI Taxonomy" id="2803784"/>
    <lineage>
        <taxon>Bacteria</taxon>
        <taxon>Pseudomonadati</taxon>
        <taxon>Pseudomonadota</taxon>
        <taxon>Alphaproteobacteria</taxon>
        <taxon>Caulobacterales</taxon>
        <taxon>Caulobacteraceae</taxon>
        <taxon>Phenylobacterium</taxon>
    </lineage>
</organism>
<dbReference type="Proteomes" id="UP000622580">
    <property type="component" value="Unassembled WGS sequence"/>
</dbReference>
<dbReference type="Gene3D" id="3.40.50.1360">
    <property type="match status" value="1"/>
</dbReference>
<name>A0A941D2K4_9CAUL</name>
<keyword evidence="2" id="KW-0805">Transcription regulation</keyword>
<dbReference type="InterPro" id="IPR014036">
    <property type="entry name" value="DeoR-like_C"/>
</dbReference>
<keyword evidence="6" id="KW-1185">Reference proteome</keyword>
<reference evidence="5" key="1">
    <citation type="submission" date="2021-04" db="EMBL/GenBank/DDBJ databases">
        <title>Draft genome assembly of strain Phenylobacterium sp. 20VBR1 using MiniION and Illumina platforms.</title>
        <authorList>
            <person name="Thomas F.A."/>
            <person name="Krishnan K.P."/>
            <person name="Sinha R.K."/>
        </authorList>
    </citation>
    <scope>NUCLEOTIDE SEQUENCE</scope>
    <source>
        <strain evidence="5">20VBR1</strain>
    </source>
</reference>
<gene>
    <name evidence="5" type="ORF">JKL49_06840</name>
</gene>
<dbReference type="PROSITE" id="PS51000">
    <property type="entry name" value="HTH_DEOR_2"/>
    <property type="match status" value="1"/>
</dbReference>
<dbReference type="PRINTS" id="PR00037">
    <property type="entry name" value="HTHLACR"/>
</dbReference>
<dbReference type="Pfam" id="PF08220">
    <property type="entry name" value="HTH_DeoR"/>
    <property type="match status" value="1"/>
</dbReference>
<dbReference type="InterPro" id="IPR036388">
    <property type="entry name" value="WH-like_DNA-bd_sf"/>
</dbReference>
<keyword evidence="1" id="KW-0678">Repressor</keyword>
<evidence type="ECO:0000313" key="6">
    <source>
        <dbReference type="Proteomes" id="UP000622580"/>
    </source>
</evidence>
<dbReference type="InterPro" id="IPR036390">
    <property type="entry name" value="WH_DNA-bd_sf"/>
</dbReference>